<evidence type="ECO:0000313" key="2">
    <source>
        <dbReference type="EMBL" id="ACL61798.1"/>
    </source>
</evidence>
<dbReference type="InterPro" id="IPR039554">
    <property type="entry name" value="HigA2-like_HTH"/>
</dbReference>
<dbReference type="SUPFAM" id="SSF47413">
    <property type="entry name" value="lambda repressor-like DNA-binding domains"/>
    <property type="match status" value="1"/>
</dbReference>
<dbReference type="KEGG" id="mno:Mnod_7058"/>
<accession>B8IJ03</accession>
<dbReference type="Pfam" id="PF13744">
    <property type="entry name" value="HTH_37"/>
    <property type="match status" value="1"/>
</dbReference>
<dbReference type="PROSITE" id="PS50943">
    <property type="entry name" value="HTH_CROC1"/>
    <property type="match status" value="1"/>
</dbReference>
<feature type="domain" description="HTH cro/C1-type" evidence="1">
    <location>
        <begin position="33"/>
        <end position="88"/>
    </location>
</feature>
<proteinExistence type="predicted"/>
<dbReference type="eggNOG" id="COG5606">
    <property type="taxonomic scope" value="Bacteria"/>
</dbReference>
<dbReference type="HOGENOM" id="CLU_163934_2_0_5"/>
<dbReference type="InterPro" id="IPR001387">
    <property type="entry name" value="Cro/C1-type_HTH"/>
</dbReference>
<keyword evidence="3" id="KW-1185">Reference proteome</keyword>
<organism evidence="2 3">
    <name type="scientific">Methylobacterium nodulans (strain LMG 21967 / CNCM I-2342 / ORS 2060)</name>
    <dbReference type="NCBI Taxonomy" id="460265"/>
    <lineage>
        <taxon>Bacteria</taxon>
        <taxon>Pseudomonadati</taxon>
        <taxon>Pseudomonadota</taxon>
        <taxon>Alphaproteobacteria</taxon>
        <taxon>Hyphomicrobiales</taxon>
        <taxon>Methylobacteriaceae</taxon>
        <taxon>Methylobacterium</taxon>
    </lineage>
</organism>
<gene>
    <name evidence="2" type="ordered locus">Mnod_7058</name>
</gene>
<dbReference type="AlphaFoldDB" id="B8IJ03"/>
<dbReference type="RefSeq" id="WP_015933361.1">
    <property type="nucleotide sequence ID" value="NC_011894.1"/>
</dbReference>
<dbReference type="STRING" id="460265.Mnod_7058"/>
<dbReference type="EMBL" id="CP001349">
    <property type="protein sequence ID" value="ACL61798.1"/>
    <property type="molecule type" value="Genomic_DNA"/>
</dbReference>
<dbReference type="GO" id="GO:0003677">
    <property type="term" value="F:DNA binding"/>
    <property type="evidence" value="ECO:0007669"/>
    <property type="project" value="InterPro"/>
</dbReference>
<protein>
    <submittedName>
        <fullName evidence="2">Transcriptional regulator, XRE family</fullName>
    </submittedName>
</protein>
<dbReference type="Proteomes" id="UP000008207">
    <property type="component" value="Chromosome"/>
</dbReference>
<sequence length="104" mass="11570">MTDRIEGARSAFHEFGMPDADDLVVKSRLIRFVAEEIRRRELTQKDAGALLGLDQPNVSALLNEKLSRFSVQKLMRLVGRLGFKVSIHVEGGGIAFDVPYQEAA</sequence>
<dbReference type="Gene3D" id="1.10.260.40">
    <property type="entry name" value="lambda repressor-like DNA-binding domains"/>
    <property type="match status" value="1"/>
</dbReference>
<reference evidence="2 3" key="1">
    <citation type="submission" date="2009-01" db="EMBL/GenBank/DDBJ databases">
        <title>Complete sequence of chromosome of Methylobacterium nodulans ORS 2060.</title>
        <authorList>
            <consortium name="US DOE Joint Genome Institute"/>
            <person name="Lucas S."/>
            <person name="Copeland A."/>
            <person name="Lapidus A."/>
            <person name="Glavina del Rio T."/>
            <person name="Dalin E."/>
            <person name="Tice H."/>
            <person name="Bruce D."/>
            <person name="Goodwin L."/>
            <person name="Pitluck S."/>
            <person name="Sims D."/>
            <person name="Brettin T."/>
            <person name="Detter J.C."/>
            <person name="Han C."/>
            <person name="Larimer F."/>
            <person name="Land M."/>
            <person name="Hauser L."/>
            <person name="Kyrpides N."/>
            <person name="Ivanova N."/>
            <person name="Marx C.J."/>
            <person name="Richardson P."/>
        </authorList>
    </citation>
    <scope>NUCLEOTIDE SEQUENCE [LARGE SCALE GENOMIC DNA]</scope>
    <source>
        <strain evidence="3">LMG 21967 / CNCM I-2342 / ORS 2060</strain>
    </source>
</reference>
<name>B8IJ03_METNO</name>
<dbReference type="OrthoDB" id="9795596at2"/>
<evidence type="ECO:0000313" key="3">
    <source>
        <dbReference type="Proteomes" id="UP000008207"/>
    </source>
</evidence>
<evidence type="ECO:0000259" key="1">
    <source>
        <dbReference type="PROSITE" id="PS50943"/>
    </source>
</evidence>
<dbReference type="InterPro" id="IPR010982">
    <property type="entry name" value="Lambda_DNA-bd_dom_sf"/>
</dbReference>